<dbReference type="InterPro" id="IPR053714">
    <property type="entry name" value="Iso_Racemase_Enz_sf"/>
</dbReference>
<name>A0ABS0PY52_9BRAD</name>
<protein>
    <submittedName>
        <fullName evidence="2">Hydantoin racemase</fullName>
    </submittedName>
</protein>
<reference evidence="2 3" key="1">
    <citation type="submission" date="2020-07" db="EMBL/GenBank/DDBJ databases">
        <title>Bradyrhizobium diversity isolated from nodules of indigenous legumes of Western Australia.</title>
        <authorList>
            <person name="Klepa M.S."/>
        </authorList>
    </citation>
    <scope>NUCLEOTIDE SEQUENCE [LARGE SCALE GENOMIC DNA]</scope>
    <source>
        <strain evidence="2 3">CNPSo 4010</strain>
    </source>
</reference>
<dbReference type="Proteomes" id="UP000807370">
    <property type="component" value="Unassembled WGS sequence"/>
</dbReference>
<feature type="region of interest" description="Disordered" evidence="1">
    <location>
        <begin position="23"/>
        <end position="45"/>
    </location>
</feature>
<organism evidence="2 3">
    <name type="scientific">Bradyrhizobium agreste</name>
    <dbReference type="NCBI Taxonomy" id="2751811"/>
    <lineage>
        <taxon>Bacteria</taxon>
        <taxon>Pseudomonadati</taxon>
        <taxon>Pseudomonadota</taxon>
        <taxon>Alphaproteobacteria</taxon>
        <taxon>Hyphomicrobiales</taxon>
        <taxon>Nitrobacteraceae</taxon>
        <taxon>Bradyrhizobium</taxon>
    </lineage>
</organism>
<feature type="compositionally biased region" description="Polar residues" evidence="1">
    <location>
        <begin position="34"/>
        <end position="45"/>
    </location>
</feature>
<keyword evidence="3" id="KW-1185">Reference proteome</keyword>
<evidence type="ECO:0000313" key="2">
    <source>
        <dbReference type="EMBL" id="MBH5402135.1"/>
    </source>
</evidence>
<sequence>MVDGVVAAVTLAESLVRLGLTTSRLGPHAAPRTKSYSGPFSQFQP</sequence>
<gene>
    <name evidence="2" type="ORF">HZZ13_30735</name>
</gene>
<dbReference type="EMBL" id="JACCHP010000026">
    <property type="protein sequence ID" value="MBH5402135.1"/>
    <property type="molecule type" value="Genomic_DNA"/>
</dbReference>
<evidence type="ECO:0000256" key="1">
    <source>
        <dbReference type="SAM" id="MobiDB-lite"/>
    </source>
</evidence>
<evidence type="ECO:0000313" key="3">
    <source>
        <dbReference type="Proteomes" id="UP000807370"/>
    </source>
</evidence>
<comment type="caution">
    <text evidence="2">The sequence shown here is derived from an EMBL/GenBank/DDBJ whole genome shotgun (WGS) entry which is preliminary data.</text>
</comment>
<accession>A0ABS0PY52</accession>
<dbReference type="Gene3D" id="3.40.50.12500">
    <property type="match status" value="1"/>
</dbReference>
<proteinExistence type="predicted"/>